<dbReference type="PANTHER" id="PTHR39181:SF1">
    <property type="entry name" value="TYROSINE-PROTEIN PHOSPHATASE YWQE"/>
    <property type="match status" value="1"/>
</dbReference>
<reference evidence="6 7" key="1">
    <citation type="journal article" date="2022" name="Int. J. Syst. Evol. Microbiol.">
        <title>Neobacillus kokaensis sp. nov., isolated from soil.</title>
        <authorList>
            <person name="Yuki K."/>
            <person name="Matsubara H."/>
            <person name="Yamaguchi S."/>
        </authorList>
    </citation>
    <scope>NUCLEOTIDE SEQUENCE [LARGE SCALE GENOMIC DNA]</scope>
    <source>
        <strain evidence="6 7">LOB 377</strain>
    </source>
</reference>
<dbReference type="InterPro" id="IPR016667">
    <property type="entry name" value="Caps_polysacc_synth_CpsB/CapC"/>
</dbReference>
<dbReference type="Gene3D" id="3.20.20.140">
    <property type="entry name" value="Metal-dependent hydrolases"/>
    <property type="match status" value="1"/>
</dbReference>
<protein>
    <recommendedName>
        <fullName evidence="5">Tyrosine-protein phosphatase</fullName>
        <ecNumber evidence="5">3.1.3.48</ecNumber>
    </recommendedName>
</protein>
<organism evidence="6 7">
    <name type="scientific">Neobacillus kokaensis</name>
    <dbReference type="NCBI Taxonomy" id="2759023"/>
    <lineage>
        <taxon>Bacteria</taxon>
        <taxon>Bacillati</taxon>
        <taxon>Bacillota</taxon>
        <taxon>Bacilli</taxon>
        <taxon>Bacillales</taxon>
        <taxon>Bacillaceae</taxon>
        <taxon>Neobacillus</taxon>
    </lineage>
</organism>
<gene>
    <name evidence="6" type="ORF">AM1BK_12580</name>
</gene>
<evidence type="ECO:0000256" key="1">
    <source>
        <dbReference type="ARBA" id="ARBA00005750"/>
    </source>
</evidence>
<comment type="caution">
    <text evidence="6">The sequence shown here is derived from an EMBL/GenBank/DDBJ whole genome shotgun (WGS) entry which is preliminary data.</text>
</comment>
<dbReference type="SUPFAM" id="SSF89550">
    <property type="entry name" value="PHP domain-like"/>
    <property type="match status" value="1"/>
</dbReference>
<keyword evidence="7" id="KW-1185">Reference proteome</keyword>
<accession>A0ABQ3MYH0</accession>
<name>A0ABQ3MYH0_9BACI</name>
<dbReference type="EC" id="3.1.3.48" evidence="5"/>
<keyword evidence="3 5" id="KW-0904">Protein phosphatase</keyword>
<dbReference type="Pfam" id="PF19567">
    <property type="entry name" value="CpsB_CapC"/>
    <property type="match status" value="1"/>
</dbReference>
<evidence type="ECO:0000256" key="2">
    <source>
        <dbReference type="ARBA" id="ARBA00022801"/>
    </source>
</evidence>
<evidence type="ECO:0000313" key="6">
    <source>
        <dbReference type="EMBL" id="GHH97715.1"/>
    </source>
</evidence>
<evidence type="ECO:0000256" key="4">
    <source>
        <dbReference type="ARBA" id="ARBA00051722"/>
    </source>
</evidence>
<dbReference type="InterPro" id="IPR016195">
    <property type="entry name" value="Pol/histidinol_Pase-like"/>
</dbReference>
<keyword evidence="2 5" id="KW-0378">Hydrolase</keyword>
<dbReference type="PANTHER" id="PTHR39181">
    <property type="entry name" value="TYROSINE-PROTEIN PHOSPHATASE YWQE"/>
    <property type="match status" value="1"/>
</dbReference>
<evidence type="ECO:0000256" key="5">
    <source>
        <dbReference type="PIRNR" id="PIRNR016557"/>
    </source>
</evidence>
<dbReference type="PIRSF" id="PIRSF016557">
    <property type="entry name" value="Caps_synth_CpsB"/>
    <property type="match status" value="1"/>
</dbReference>
<evidence type="ECO:0000313" key="7">
    <source>
        <dbReference type="Proteomes" id="UP000637074"/>
    </source>
</evidence>
<proteinExistence type="inferred from homology"/>
<evidence type="ECO:0000256" key="3">
    <source>
        <dbReference type="ARBA" id="ARBA00022912"/>
    </source>
</evidence>
<dbReference type="EMBL" id="BNDS01000003">
    <property type="protein sequence ID" value="GHH97715.1"/>
    <property type="molecule type" value="Genomic_DNA"/>
</dbReference>
<sequence>MIDIHCHILPNLDDGPKKMDDCLKMAVAAVDAGITDLFATPHHMNGQFENSKIVILERVNELNQYLSNEKIPLTIHPGQELRLHREIFHSIEIEEVVTLDNKGKFLLLELPSSEVPNYTHDVIYELLLKGITPIIVHPERNKRLLEDHNLLFEMVQGGALIQITSGSIIGHFGKKIKAFSEKIIEHNLAHFIATDAHNTSSRGFTLHRAYEAITKKFGINCTYYFRENAELLLSGQTVIREVPSSMVKKILGFYWL</sequence>
<comment type="similarity">
    <text evidence="1 5">Belongs to the metallo-dependent hydrolases superfamily. CpsB/CapC family.</text>
</comment>
<comment type="catalytic activity">
    <reaction evidence="4 5">
        <text>O-phospho-L-tyrosyl-[protein] + H2O = L-tyrosyl-[protein] + phosphate</text>
        <dbReference type="Rhea" id="RHEA:10684"/>
        <dbReference type="Rhea" id="RHEA-COMP:10136"/>
        <dbReference type="Rhea" id="RHEA-COMP:20101"/>
        <dbReference type="ChEBI" id="CHEBI:15377"/>
        <dbReference type="ChEBI" id="CHEBI:43474"/>
        <dbReference type="ChEBI" id="CHEBI:46858"/>
        <dbReference type="ChEBI" id="CHEBI:61978"/>
        <dbReference type="EC" id="3.1.3.48"/>
    </reaction>
</comment>
<dbReference type="RefSeq" id="WP_191270806.1">
    <property type="nucleotide sequence ID" value="NZ_BNDS01000003.1"/>
</dbReference>
<dbReference type="Proteomes" id="UP000637074">
    <property type="component" value="Unassembled WGS sequence"/>
</dbReference>